<protein>
    <submittedName>
        <fullName evidence="1">Uncharacterized protein</fullName>
    </submittedName>
</protein>
<dbReference type="VEuPathDB" id="CryptoDB:Vbra_14751"/>
<dbReference type="Proteomes" id="UP000041254">
    <property type="component" value="Unassembled WGS sequence"/>
</dbReference>
<reference evidence="1 2" key="1">
    <citation type="submission" date="2014-11" db="EMBL/GenBank/DDBJ databases">
        <authorList>
            <person name="Zhu J."/>
            <person name="Qi W."/>
            <person name="Song R."/>
        </authorList>
    </citation>
    <scope>NUCLEOTIDE SEQUENCE [LARGE SCALE GENOMIC DNA]</scope>
</reference>
<dbReference type="InParanoid" id="A0A0G4F8I7"/>
<name>A0A0G4F8I7_VITBC</name>
<gene>
    <name evidence="1" type="ORF">Vbra_14751</name>
</gene>
<organism evidence="1 2">
    <name type="scientific">Vitrella brassicaformis (strain CCMP3155)</name>
    <dbReference type="NCBI Taxonomy" id="1169540"/>
    <lineage>
        <taxon>Eukaryota</taxon>
        <taxon>Sar</taxon>
        <taxon>Alveolata</taxon>
        <taxon>Colpodellida</taxon>
        <taxon>Vitrellaceae</taxon>
        <taxon>Vitrella</taxon>
    </lineage>
</organism>
<sequence>MAHTINQQAAAAAAEGGGLLGSDAQADESVGVLRNIYDTLTMLEGLHSQGPPEALDYLATKAAESPMGASRVKMASGALSKLFVSMEA</sequence>
<evidence type="ECO:0000313" key="2">
    <source>
        <dbReference type="Proteomes" id="UP000041254"/>
    </source>
</evidence>
<dbReference type="AlphaFoldDB" id="A0A0G4F8I7"/>
<accession>A0A0G4F8I7</accession>
<evidence type="ECO:0000313" key="1">
    <source>
        <dbReference type="EMBL" id="CEM09051.1"/>
    </source>
</evidence>
<proteinExistence type="predicted"/>
<dbReference type="EMBL" id="CDMY01000392">
    <property type="protein sequence ID" value="CEM09051.1"/>
    <property type="molecule type" value="Genomic_DNA"/>
</dbReference>
<keyword evidence="2" id="KW-1185">Reference proteome</keyword>